<evidence type="ECO:0000256" key="3">
    <source>
        <dbReference type="PROSITE-ProRule" id="PRU00267"/>
    </source>
</evidence>
<dbReference type="RefSeq" id="XP_018187187.1">
    <property type="nucleotide sequence ID" value="XM_018329347.1"/>
</dbReference>
<sequence>MPPSSAIPGPLPPSVEQAYRRKCADLKRRMNEVEDSNDAFRLRKIRLNRGVTKMRLERAFLLEQLARRTDKAAIMDGEETSGSEDAPPTPKDKPLRSKRSHRAAQAHAPPSPPLPGATGRASSSAMTPPPAEKKEKSSRKSTSRARGAADKASKEGSSTKKSRAASRSRYSKKTRSPARPPAGFRTFRASTLPSLREKLPDASEAQLDEGIEEAWRDLAPEERQSFVTEEEENNAEELADREDEEAEDVENGENPEDEDVDVDEKKAADGTKKEKHVKDENAMDVDEDAGSPAPAADEDKDADEKKPEAGGFTAVNR</sequence>
<feature type="compositionally biased region" description="Basic residues" evidence="5">
    <location>
        <begin position="160"/>
        <end position="176"/>
    </location>
</feature>
<protein>
    <recommendedName>
        <fullName evidence="6">HMG box domain-containing protein</fullName>
    </recommendedName>
</protein>
<dbReference type="Pfam" id="PF00505">
    <property type="entry name" value="HMG_box"/>
    <property type="match status" value="1"/>
</dbReference>
<dbReference type="STRING" id="1328760.A0A165G1I1"/>
<dbReference type="InterPro" id="IPR036910">
    <property type="entry name" value="HMG_box_dom_sf"/>
</dbReference>
<proteinExistence type="predicted"/>
<organism evidence="7 8">
    <name type="scientific">Xylona heveae (strain CBS 132557 / TC161)</name>
    <dbReference type="NCBI Taxonomy" id="1328760"/>
    <lineage>
        <taxon>Eukaryota</taxon>
        <taxon>Fungi</taxon>
        <taxon>Dikarya</taxon>
        <taxon>Ascomycota</taxon>
        <taxon>Pezizomycotina</taxon>
        <taxon>Xylonomycetes</taxon>
        <taxon>Xylonales</taxon>
        <taxon>Xylonaceae</taxon>
        <taxon>Xylona</taxon>
    </lineage>
</organism>
<feature type="compositionally biased region" description="Basic and acidic residues" evidence="5">
    <location>
        <begin position="213"/>
        <end position="224"/>
    </location>
</feature>
<feature type="domain" description="HMG box" evidence="6">
    <location>
        <begin position="177"/>
        <end position="245"/>
    </location>
</feature>
<feature type="compositionally biased region" description="Basic and acidic residues" evidence="5">
    <location>
        <begin position="147"/>
        <end position="158"/>
    </location>
</feature>
<gene>
    <name evidence="7" type="ORF">L228DRAFT_156680</name>
</gene>
<dbReference type="SUPFAM" id="SSF47095">
    <property type="entry name" value="HMG-box"/>
    <property type="match status" value="1"/>
</dbReference>
<dbReference type="GeneID" id="28894484"/>
<dbReference type="InterPro" id="IPR056513">
    <property type="entry name" value="INO80F"/>
</dbReference>
<evidence type="ECO:0000256" key="4">
    <source>
        <dbReference type="SAM" id="Coils"/>
    </source>
</evidence>
<keyword evidence="3" id="KW-0238">DNA-binding</keyword>
<keyword evidence="8" id="KW-1185">Reference proteome</keyword>
<evidence type="ECO:0000256" key="1">
    <source>
        <dbReference type="ARBA" id="ARBA00004123"/>
    </source>
</evidence>
<evidence type="ECO:0000259" key="6">
    <source>
        <dbReference type="PROSITE" id="PS50118"/>
    </source>
</evidence>
<dbReference type="Pfam" id="PF24245">
    <property type="entry name" value="INO80F"/>
    <property type="match status" value="1"/>
</dbReference>
<evidence type="ECO:0000256" key="2">
    <source>
        <dbReference type="ARBA" id="ARBA00023242"/>
    </source>
</evidence>
<evidence type="ECO:0000313" key="8">
    <source>
        <dbReference type="Proteomes" id="UP000076632"/>
    </source>
</evidence>
<comment type="subcellular location">
    <subcellularLocation>
        <location evidence="1">Nucleus</location>
    </subcellularLocation>
</comment>
<dbReference type="OMA" id="AYRRKCA"/>
<evidence type="ECO:0000313" key="7">
    <source>
        <dbReference type="EMBL" id="KZF21632.1"/>
    </source>
</evidence>
<dbReference type="InParanoid" id="A0A165G1I1"/>
<feature type="compositionally biased region" description="Acidic residues" evidence="5">
    <location>
        <begin position="228"/>
        <end position="262"/>
    </location>
</feature>
<name>A0A165G1I1_XYLHT</name>
<dbReference type="GO" id="GO:0005634">
    <property type="term" value="C:nucleus"/>
    <property type="evidence" value="ECO:0007669"/>
    <property type="project" value="UniProtKB-SubCell"/>
</dbReference>
<dbReference type="PROSITE" id="PS50118">
    <property type="entry name" value="HMG_BOX_2"/>
    <property type="match status" value="1"/>
</dbReference>
<keyword evidence="2 3" id="KW-0539">Nucleus</keyword>
<feature type="compositionally biased region" description="Basic and acidic residues" evidence="5">
    <location>
        <begin position="263"/>
        <end position="281"/>
    </location>
</feature>
<feature type="DNA-binding region" description="HMG box" evidence="3">
    <location>
        <begin position="177"/>
        <end position="245"/>
    </location>
</feature>
<dbReference type="InterPro" id="IPR009071">
    <property type="entry name" value="HMG_box_dom"/>
</dbReference>
<feature type="coiled-coil region" evidence="4">
    <location>
        <begin position="16"/>
        <end position="43"/>
    </location>
</feature>
<accession>A0A165G1I1</accession>
<dbReference type="Proteomes" id="UP000076632">
    <property type="component" value="Unassembled WGS sequence"/>
</dbReference>
<dbReference type="Gene3D" id="1.10.30.10">
    <property type="entry name" value="High mobility group box domain"/>
    <property type="match status" value="1"/>
</dbReference>
<dbReference type="EMBL" id="KV407460">
    <property type="protein sequence ID" value="KZF21632.1"/>
    <property type="molecule type" value="Genomic_DNA"/>
</dbReference>
<dbReference type="AlphaFoldDB" id="A0A165G1I1"/>
<evidence type="ECO:0000256" key="5">
    <source>
        <dbReference type="SAM" id="MobiDB-lite"/>
    </source>
</evidence>
<dbReference type="OrthoDB" id="10070927at2759"/>
<feature type="region of interest" description="Disordered" evidence="5">
    <location>
        <begin position="72"/>
        <end position="317"/>
    </location>
</feature>
<reference evidence="7 8" key="1">
    <citation type="journal article" date="2016" name="Fungal Biol.">
        <title>The genome of Xylona heveae provides a window into fungal endophytism.</title>
        <authorList>
            <person name="Gazis R."/>
            <person name="Kuo A."/>
            <person name="Riley R."/>
            <person name="LaButti K."/>
            <person name="Lipzen A."/>
            <person name="Lin J."/>
            <person name="Amirebrahimi M."/>
            <person name="Hesse C.N."/>
            <person name="Spatafora J.W."/>
            <person name="Henrissat B."/>
            <person name="Hainaut M."/>
            <person name="Grigoriev I.V."/>
            <person name="Hibbett D.S."/>
        </authorList>
    </citation>
    <scope>NUCLEOTIDE SEQUENCE [LARGE SCALE GENOMIC DNA]</scope>
    <source>
        <strain evidence="7 8">TC161</strain>
    </source>
</reference>
<dbReference type="GO" id="GO:0003677">
    <property type="term" value="F:DNA binding"/>
    <property type="evidence" value="ECO:0007669"/>
    <property type="project" value="UniProtKB-UniRule"/>
</dbReference>
<keyword evidence="4" id="KW-0175">Coiled coil</keyword>